<keyword evidence="3" id="KW-1185">Reference proteome</keyword>
<keyword evidence="1" id="KW-1133">Transmembrane helix</keyword>
<dbReference type="Proteomes" id="UP000276417">
    <property type="component" value="Chromosome 1"/>
</dbReference>
<feature type="transmembrane region" description="Helical" evidence="1">
    <location>
        <begin position="76"/>
        <end position="96"/>
    </location>
</feature>
<evidence type="ECO:0000313" key="3">
    <source>
        <dbReference type="Proteomes" id="UP000276417"/>
    </source>
</evidence>
<protein>
    <submittedName>
        <fullName evidence="2">Uncharacterized protein</fullName>
    </submittedName>
</protein>
<gene>
    <name evidence="2" type="ORF">EHF33_03170</name>
</gene>
<dbReference type="EMBL" id="CP034183">
    <property type="protein sequence ID" value="AZI41874.1"/>
    <property type="molecule type" value="Genomic_DNA"/>
</dbReference>
<proteinExistence type="predicted"/>
<name>A0A3G8YHD9_9DEIO</name>
<reference evidence="2 3" key="1">
    <citation type="submission" date="2018-11" db="EMBL/GenBank/DDBJ databases">
        <title>Deinococcus shelandsis sp. nov., isolated from South Shetland Islands soil of Antarctica.</title>
        <authorList>
            <person name="Tian J."/>
        </authorList>
    </citation>
    <scope>NUCLEOTIDE SEQUENCE [LARGE SCALE GENOMIC DNA]</scope>
    <source>
        <strain evidence="2 3">S14-83T</strain>
    </source>
</reference>
<organism evidence="2 3">
    <name type="scientific">Deinococcus psychrotolerans</name>
    <dbReference type="NCBI Taxonomy" id="2489213"/>
    <lineage>
        <taxon>Bacteria</taxon>
        <taxon>Thermotogati</taxon>
        <taxon>Deinococcota</taxon>
        <taxon>Deinococci</taxon>
        <taxon>Deinococcales</taxon>
        <taxon>Deinococcaceae</taxon>
        <taxon>Deinococcus</taxon>
    </lineage>
</organism>
<keyword evidence="1" id="KW-0472">Membrane</keyword>
<dbReference type="KEGG" id="dph:EHF33_03170"/>
<keyword evidence="1" id="KW-0812">Transmembrane</keyword>
<dbReference type="RefSeq" id="WP_124867819.1">
    <property type="nucleotide sequence ID" value="NZ_CP034183.1"/>
</dbReference>
<sequence length="100" mass="10876">MSDLDTAQRLSNIENNINAAARTLEKLDRAVSGDPESGTESMRKTIQQLSLRLEVMEKTAELQAARFGVVMLLFKWLGGTSLITVLTAVGLVLKFAGVKP</sequence>
<dbReference type="AlphaFoldDB" id="A0A3G8YHD9"/>
<accession>A0A3G8YHD9</accession>
<evidence type="ECO:0000313" key="2">
    <source>
        <dbReference type="EMBL" id="AZI41874.1"/>
    </source>
</evidence>
<evidence type="ECO:0000256" key="1">
    <source>
        <dbReference type="SAM" id="Phobius"/>
    </source>
</evidence>